<sequence length="136" mass="15500">NFMSNLDDVLPGKCLYIRDYGRLGNMYLSFHREFISIDHEHEVLNLDSAGMRFPAQSVGFSNAITLDSPYLLVLIIGTSQSRQYVDTSLIRIESRKSPTKTLLDVGSSRISIVIVNTNEYHYDVLAVITRIMRRTL</sequence>
<reference evidence="1" key="1">
    <citation type="journal article" date="2019" name="Sci. Rep.">
        <title>Draft genome of Tanacetum cinerariifolium, the natural source of mosquito coil.</title>
        <authorList>
            <person name="Yamashiro T."/>
            <person name="Shiraishi A."/>
            <person name="Satake H."/>
            <person name="Nakayama K."/>
        </authorList>
    </citation>
    <scope>NUCLEOTIDE SEQUENCE</scope>
</reference>
<feature type="non-terminal residue" evidence="1">
    <location>
        <position position="1"/>
    </location>
</feature>
<gene>
    <name evidence="1" type="ORF">Tci_150197</name>
</gene>
<proteinExistence type="predicted"/>
<evidence type="ECO:0000313" key="1">
    <source>
        <dbReference type="EMBL" id="GEV78220.1"/>
    </source>
</evidence>
<dbReference type="AlphaFoldDB" id="A0A699GRW0"/>
<organism evidence="1">
    <name type="scientific">Tanacetum cinerariifolium</name>
    <name type="common">Dalmatian daisy</name>
    <name type="synonym">Chrysanthemum cinerariifolium</name>
    <dbReference type="NCBI Taxonomy" id="118510"/>
    <lineage>
        <taxon>Eukaryota</taxon>
        <taxon>Viridiplantae</taxon>
        <taxon>Streptophyta</taxon>
        <taxon>Embryophyta</taxon>
        <taxon>Tracheophyta</taxon>
        <taxon>Spermatophyta</taxon>
        <taxon>Magnoliopsida</taxon>
        <taxon>eudicotyledons</taxon>
        <taxon>Gunneridae</taxon>
        <taxon>Pentapetalae</taxon>
        <taxon>asterids</taxon>
        <taxon>campanulids</taxon>
        <taxon>Asterales</taxon>
        <taxon>Asteraceae</taxon>
        <taxon>Asteroideae</taxon>
        <taxon>Anthemideae</taxon>
        <taxon>Anthemidinae</taxon>
        <taxon>Tanacetum</taxon>
    </lineage>
</organism>
<comment type="caution">
    <text evidence="1">The sequence shown here is derived from an EMBL/GenBank/DDBJ whole genome shotgun (WGS) entry which is preliminary data.</text>
</comment>
<protein>
    <submittedName>
        <fullName evidence="1">Uncharacterized protein</fullName>
    </submittedName>
</protein>
<name>A0A699GRW0_TANCI</name>
<dbReference type="EMBL" id="BKCJ010034130">
    <property type="protein sequence ID" value="GEV78220.1"/>
    <property type="molecule type" value="Genomic_DNA"/>
</dbReference>
<accession>A0A699GRW0</accession>